<dbReference type="InterPro" id="IPR034242">
    <property type="entry name" value="MauL"/>
</dbReference>
<gene>
    <name evidence="2" type="ORF">MN202_17905</name>
</gene>
<dbReference type="SUPFAM" id="SSF49503">
    <property type="entry name" value="Cupredoxins"/>
    <property type="match status" value="1"/>
</dbReference>
<keyword evidence="3" id="KW-1185">Reference proteome</keyword>
<comment type="caution">
    <text evidence="2">The sequence shown here is derived from an EMBL/GenBank/DDBJ whole genome shotgun (WGS) entry which is preliminary data.</text>
</comment>
<evidence type="ECO:0000313" key="2">
    <source>
        <dbReference type="EMBL" id="MEH8019116.1"/>
    </source>
</evidence>
<dbReference type="EMBL" id="JALAAR010000019">
    <property type="protein sequence ID" value="MEH8019116.1"/>
    <property type="molecule type" value="Genomic_DNA"/>
</dbReference>
<name>A0ABU8CBZ5_9GAMM</name>
<accession>A0ABU8CBZ5</accession>
<feature type="signal peptide" evidence="1">
    <location>
        <begin position="1"/>
        <end position="17"/>
    </location>
</feature>
<reference evidence="2 3" key="1">
    <citation type="journal article" date="2023" name="Ecotoxicol. Environ. Saf.">
        <title>Mercury remediation potential of mercury-resistant strain Rheinheimera metallidurans sp. nov. isolated from a municipal waste dumping site.</title>
        <authorList>
            <person name="Yadav V."/>
            <person name="Manjhi A."/>
            <person name="Vadakedath N."/>
        </authorList>
    </citation>
    <scope>NUCLEOTIDE SEQUENCE [LARGE SCALE GENOMIC DNA]</scope>
    <source>
        <strain evidence="2 3">E-49</strain>
    </source>
</reference>
<evidence type="ECO:0000313" key="3">
    <source>
        <dbReference type="Proteomes" id="UP001375382"/>
    </source>
</evidence>
<feature type="chain" id="PRO_5046434473" evidence="1">
    <location>
        <begin position="18"/>
        <end position="208"/>
    </location>
</feature>
<protein>
    <submittedName>
        <fullName evidence="2">Methylamine utilization protein</fullName>
    </submittedName>
</protein>
<dbReference type="RefSeq" id="WP_335737514.1">
    <property type="nucleotide sequence ID" value="NZ_JALAAR010000019.1"/>
</dbReference>
<organism evidence="2 3">
    <name type="scientific">Rheinheimera muenzenbergensis</name>
    <dbReference type="NCBI Taxonomy" id="1193628"/>
    <lineage>
        <taxon>Bacteria</taxon>
        <taxon>Pseudomonadati</taxon>
        <taxon>Pseudomonadota</taxon>
        <taxon>Gammaproteobacteria</taxon>
        <taxon>Chromatiales</taxon>
        <taxon>Chromatiaceae</taxon>
        <taxon>Rheinheimera</taxon>
    </lineage>
</organism>
<dbReference type="InterPro" id="IPR008972">
    <property type="entry name" value="Cupredoxin"/>
</dbReference>
<evidence type="ECO:0000256" key="1">
    <source>
        <dbReference type="SAM" id="SignalP"/>
    </source>
</evidence>
<dbReference type="CDD" id="cd04221">
    <property type="entry name" value="MauL"/>
    <property type="match status" value="1"/>
</dbReference>
<dbReference type="Gene3D" id="2.60.40.420">
    <property type="entry name" value="Cupredoxins - blue copper proteins"/>
    <property type="match status" value="1"/>
</dbReference>
<sequence length="208" mass="22943">MQKCLVLALLAFSARLAAVTLDITVTDAEQKPLPYTVIELVNSQYPAAAAPDNAQVIQQGLNFQPFVSVVAQGSLVEFPNLDKTRHHVYSFSKAKTFELRLYAGKPEAPVLFDQPGVVTLGCNIHDNMLAYIYVSASRYTAVTDANGQVHFADLPAAEFQLSLWHPWQQQTPDSQAINLSLGNQQKQINLNIMQQALPKAPKRGFGDY</sequence>
<keyword evidence="1" id="KW-0732">Signal</keyword>
<proteinExistence type="predicted"/>
<dbReference type="Proteomes" id="UP001375382">
    <property type="component" value="Unassembled WGS sequence"/>
</dbReference>